<keyword evidence="8" id="KW-0067">ATP-binding</keyword>
<dbReference type="Gene3D" id="3.30.160.20">
    <property type="match status" value="2"/>
</dbReference>
<dbReference type="InterPro" id="IPR014720">
    <property type="entry name" value="dsRBD_dom"/>
</dbReference>
<dbReference type="InterPro" id="IPR011709">
    <property type="entry name" value="DEAD-box_helicase_OB_fold"/>
</dbReference>
<dbReference type="FunFam" id="3.40.50.300:FF:000284">
    <property type="entry name" value="probable ATP-dependent RNA helicase YTHDC2"/>
    <property type="match status" value="1"/>
</dbReference>
<feature type="domain" description="DRBM" evidence="12">
    <location>
        <begin position="21"/>
        <end position="73"/>
    </location>
</feature>
<dbReference type="SUPFAM" id="SSF52540">
    <property type="entry name" value="P-loop containing nucleoside triphosphate hydrolases"/>
    <property type="match status" value="1"/>
</dbReference>
<keyword evidence="9" id="KW-0539">Nucleus</keyword>
<dbReference type="Pfam" id="PF00035">
    <property type="entry name" value="dsrm"/>
    <property type="match status" value="2"/>
</dbReference>
<evidence type="ECO:0000259" key="13">
    <source>
        <dbReference type="PROSITE" id="PS51192"/>
    </source>
</evidence>
<dbReference type="SMART" id="SM00358">
    <property type="entry name" value="DSRM"/>
    <property type="match status" value="2"/>
</dbReference>
<dbReference type="EnsemblMetazoa" id="XM_022793216">
    <property type="protein sequence ID" value="XP_022648951"/>
    <property type="gene ID" value="LOC111245200"/>
</dbReference>
<dbReference type="InterPro" id="IPR007502">
    <property type="entry name" value="Helicase-assoc_dom"/>
</dbReference>
<dbReference type="OMA" id="ANWNTWH"/>
<dbReference type="Gene3D" id="1.20.120.1080">
    <property type="match status" value="1"/>
</dbReference>
<dbReference type="GO" id="GO:0005730">
    <property type="term" value="C:nucleolus"/>
    <property type="evidence" value="ECO:0007669"/>
    <property type="project" value="TreeGrafter"/>
</dbReference>
<evidence type="ECO:0000313" key="16">
    <source>
        <dbReference type="Proteomes" id="UP000594260"/>
    </source>
</evidence>
<feature type="domain" description="Helicase ATP-binding" evidence="13">
    <location>
        <begin position="378"/>
        <end position="544"/>
    </location>
</feature>
<dbReference type="SUPFAM" id="SSF54768">
    <property type="entry name" value="dsRNA-binding domain-like"/>
    <property type="match status" value="2"/>
</dbReference>
<feature type="region of interest" description="Disordered" evidence="11">
    <location>
        <begin position="574"/>
        <end position="608"/>
    </location>
</feature>
<dbReference type="KEGG" id="vde:111245200"/>
<feature type="domain" description="DRBM" evidence="12">
    <location>
        <begin position="160"/>
        <end position="232"/>
    </location>
</feature>
<dbReference type="Gene3D" id="3.40.50.300">
    <property type="entry name" value="P-loop containing nucleotide triphosphate hydrolases"/>
    <property type="match status" value="2"/>
</dbReference>
<accession>A0A7M7JA37</accession>
<dbReference type="Proteomes" id="UP000594260">
    <property type="component" value="Unplaced"/>
</dbReference>
<dbReference type="SMART" id="SM00847">
    <property type="entry name" value="HA2"/>
    <property type="match status" value="1"/>
</dbReference>
<evidence type="ECO:0000256" key="7">
    <source>
        <dbReference type="ARBA" id="ARBA00022806"/>
    </source>
</evidence>
<protein>
    <recommendedName>
        <fullName evidence="3">RNA helicase</fullName>
        <ecNumber evidence="3">3.6.4.13</ecNumber>
    </recommendedName>
</protein>
<evidence type="ECO:0000256" key="9">
    <source>
        <dbReference type="ARBA" id="ARBA00023242"/>
    </source>
</evidence>
<dbReference type="InterPro" id="IPR001650">
    <property type="entry name" value="Helicase_C-like"/>
</dbReference>
<name>A0A7M7JA37_VARDE</name>
<dbReference type="SMART" id="SM00490">
    <property type="entry name" value="HELICc"/>
    <property type="match status" value="1"/>
</dbReference>
<dbReference type="FunFam" id="3.30.160.20:FF:000026">
    <property type="entry name" value="ATP-dependent RNA helicase A"/>
    <property type="match status" value="1"/>
</dbReference>
<dbReference type="SMART" id="SM00487">
    <property type="entry name" value="DEXDc"/>
    <property type="match status" value="1"/>
</dbReference>
<feature type="region of interest" description="Disordered" evidence="11">
    <location>
        <begin position="99"/>
        <end position="121"/>
    </location>
</feature>
<evidence type="ECO:0000256" key="8">
    <source>
        <dbReference type="ARBA" id="ARBA00022840"/>
    </source>
</evidence>
<dbReference type="GO" id="GO:0016887">
    <property type="term" value="F:ATP hydrolysis activity"/>
    <property type="evidence" value="ECO:0007669"/>
    <property type="project" value="TreeGrafter"/>
</dbReference>
<dbReference type="InterPro" id="IPR044446">
    <property type="entry name" value="DHX9_DSRM_2"/>
</dbReference>
<dbReference type="GO" id="GO:0050684">
    <property type="term" value="P:regulation of mRNA processing"/>
    <property type="evidence" value="ECO:0007669"/>
    <property type="project" value="TreeGrafter"/>
</dbReference>
<proteinExistence type="inferred from homology"/>
<dbReference type="CDD" id="cd19855">
    <property type="entry name" value="DSRM_DHX9_rpt2"/>
    <property type="match status" value="1"/>
</dbReference>
<dbReference type="OrthoDB" id="5600252at2759"/>
<evidence type="ECO:0000256" key="5">
    <source>
        <dbReference type="ARBA" id="ARBA00022741"/>
    </source>
</evidence>
<organism evidence="15 16">
    <name type="scientific">Varroa destructor</name>
    <name type="common">Honeybee mite</name>
    <dbReference type="NCBI Taxonomy" id="109461"/>
    <lineage>
        <taxon>Eukaryota</taxon>
        <taxon>Metazoa</taxon>
        <taxon>Ecdysozoa</taxon>
        <taxon>Arthropoda</taxon>
        <taxon>Chelicerata</taxon>
        <taxon>Arachnida</taxon>
        <taxon>Acari</taxon>
        <taxon>Parasitiformes</taxon>
        <taxon>Mesostigmata</taxon>
        <taxon>Gamasina</taxon>
        <taxon>Dermanyssoidea</taxon>
        <taxon>Varroidae</taxon>
        <taxon>Varroa</taxon>
    </lineage>
</organism>
<dbReference type="GO" id="GO:0040029">
    <property type="term" value="P:epigenetic regulation of gene expression"/>
    <property type="evidence" value="ECO:0007669"/>
    <property type="project" value="UniProtKB-ARBA"/>
</dbReference>
<dbReference type="InterPro" id="IPR044445">
    <property type="entry name" value="DHX9_DSRM_1"/>
</dbReference>
<feature type="compositionally biased region" description="Acidic residues" evidence="11">
    <location>
        <begin position="585"/>
        <end position="599"/>
    </location>
</feature>
<dbReference type="PROSITE" id="PS51194">
    <property type="entry name" value="HELICASE_CTER"/>
    <property type="match status" value="1"/>
</dbReference>
<evidence type="ECO:0000259" key="12">
    <source>
        <dbReference type="PROSITE" id="PS50137"/>
    </source>
</evidence>
<reference evidence="15" key="1">
    <citation type="submission" date="2021-01" db="UniProtKB">
        <authorList>
            <consortium name="EnsemblMetazoa"/>
        </authorList>
    </citation>
    <scope>IDENTIFICATION</scope>
</reference>
<dbReference type="CDD" id="cd19854">
    <property type="entry name" value="DSRM_DHX9_rpt1"/>
    <property type="match status" value="1"/>
</dbReference>
<feature type="domain" description="Helicase C-terminal" evidence="14">
    <location>
        <begin position="629"/>
        <end position="803"/>
    </location>
</feature>
<dbReference type="Pfam" id="PF04408">
    <property type="entry name" value="WHD_HA2"/>
    <property type="match status" value="1"/>
</dbReference>
<dbReference type="Pfam" id="PF07717">
    <property type="entry name" value="OB_NTP_bind"/>
    <property type="match status" value="1"/>
</dbReference>
<dbReference type="InParanoid" id="A0A7M7JA37"/>
<keyword evidence="5" id="KW-0547">Nucleotide-binding</keyword>
<keyword evidence="16" id="KW-1185">Reference proteome</keyword>
<dbReference type="PROSITE" id="PS00690">
    <property type="entry name" value="DEAH_ATP_HELICASE"/>
    <property type="match status" value="1"/>
</dbReference>
<sequence>MGDVTKSFLYTWCGKNGCQPPSYQVNPTGPKHRQRFLCEVRVEGLEYTGVGNSTNKKDAQTNAAKDFLQFLVREGRLLQNEVPMEMPTGGSNASLFGGGQQATPRWNAPREAPKHSAGPYRGGMGEAYVERMLQQNKKNLEDAEDLDVNAEIHGNWTIENAKSKLHQYMQMNRITADYNYRNIGPAHNMSFIAELTIFIRRLNRSLTAREQGSNKQTASKSCALSMVRQLYHLGEIEPFSGTLKKKEITAMKEFEFNIDPELVCEVNQVVKMLDLPLNVPDKPPVSNKPFTIRAKQVTEVPKCRGQPEGVVGWSPPMVNWNPWLQQNLDEHRFATMTMEQISKEMLEVYNNQLDNPELRQMIQKREQLPVYQFYDALLDAIHANPVTIVRGNTGCGKTTQVPQYILDSFVNVEDGAQCNIVVTQPRRISAISVAERIAEERCEQLGESVGYSVRFESLLPRPYASILFCTVGVLLRKLEGGLRGVSHVIIDEIHERDINTDFLMVVIRDMVRKHPQLRVILMSATIDITLFQEYFGNNVPVVEVQGRAFPVHQLFLEDTIDLLKWKLPADARKKRKNKSGSGGGGDDDDDDFPGDEPDENLNKVADPSFGPQVAAAMSMIDERQISFELIADILRYCKQQQADAAVLVFLPGWNMIFALLKHLEADPVFGNKDNFTILPLHSQIPKEDQGRVFRPALPGCMKVILSTNIAETSITINDVAFVIDTCKVKMKMFTAHNNMTNYATVFASKTNLEQRKGRAGRVQEGMCFHLISRERFKRLDQYSTPEIFRTPLHELALSIKLLKLGEITPFLNKAMEQPPIDAVVEAEVTLRNLGALSADGSLTKLGEILARMPIEPQLGRMIVLSVICGCADSLLTISANSSTFPEPFETPFRGRLQYLHRKFSGGAYSDHLTMLNVYQQWEQARLRGGETQEQNFCDQWSVSLPTMRITHDAKQQLCQILVNAGFPEEDFQCPIYNFKGEDKVLEVAVGLLIAGHYPNICYHQEKRKVLTTEGKCALVHKTSVCNSLQQKSGFPSPYFIFGEKVRTRAVSCKQMTMVTPLQILLFGAREVIATSPNTVVVDNWIAFKMDVQLAAAIVALYEPFNYLLHRVVEDPELLGQLPENDMALINVVKRLCYFGSSGLDIPAGGVGFLSQNEVGDGPPPIKTARLSPAVAMGRIGFGNGYGNGRPGGYSGSINGNNNMGNRFGSSGGFRGGGFQGHNKRGGFQGNTKDGAGGFGGRGGGGFRGNNRGGFVGGFRLGGFASGSGNLGGGGFRGGYGKSRGSFLNSFSSSRDNF</sequence>
<keyword evidence="10" id="KW-0694">RNA-binding</keyword>
<dbReference type="GO" id="GO:1990904">
    <property type="term" value="C:ribonucleoprotein complex"/>
    <property type="evidence" value="ECO:0007669"/>
    <property type="project" value="TreeGrafter"/>
</dbReference>
<dbReference type="InterPro" id="IPR002464">
    <property type="entry name" value="DNA/RNA_helicase_DEAH_CS"/>
</dbReference>
<keyword evidence="7" id="KW-0347">Helicase</keyword>
<dbReference type="Pfam" id="PF00271">
    <property type="entry name" value="Helicase_C"/>
    <property type="match status" value="1"/>
</dbReference>
<dbReference type="InterPro" id="IPR011545">
    <property type="entry name" value="DEAD/DEAH_box_helicase_dom"/>
</dbReference>
<comment type="subcellular location">
    <subcellularLocation>
        <location evidence="1">Nucleus</location>
    </subcellularLocation>
</comment>
<evidence type="ECO:0000256" key="6">
    <source>
        <dbReference type="ARBA" id="ARBA00022801"/>
    </source>
</evidence>
<keyword evidence="4" id="KW-0677">Repeat</keyword>
<dbReference type="InterPro" id="IPR014001">
    <property type="entry name" value="Helicase_ATP-bd"/>
</dbReference>
<dbReference type="GO" id="GO:0043138">
    <property type="term" value="F:3'-5' DNA helicase activity"/>
    <property type="evidence" value="ECO:0007669"/>
    <property type="project" value="TreeGrafter"/>
</dbReference>
<comment type="similarity">
    <text evidence="2">Belongs to the DEAD box helicase family. DEAH subfamily.</text>
</comment>
<evidence type="ECO:0000256" key="4">
    <source>
        <dbReference type="ARBA" id="ARBA00022737"/>
    </source>
</evidence>
<dbReference type="GO" id="GO:0003725">
    <property type="term" value="F:double-stranded RNA binding"/>
    <property type="evidence" value="ECO:0007669"/>
    <property type="project" value="InterPro"/>
</dbReference>
<keyword evidence="6" id="KW-0378">Hydrolase</keyword>
<dbReference type="EnsemblMetazoa" id="XM_022793215">
    <property type="protein sequence ID" value="XP_022648950"/>
    <property type="gene ID" value="LOC111245200"/>
</dbReference>
<dbReference type="PROSITE" id="PS51192">
    <property type="entry name" value="HELICASE_ATP_BIND_1"/>
    <property type="match status" value="1"/>
</dbReference>
<dbReference type="GO" id="GO:0045944">
    <property type="term" value="P:positive regulation of transcription by RNA polymerase II"/>
    <property type="evidence" value="ECO:0007669"/>
    <property type="project" value="TreeGrafter"/>
</dbReference>
<dbReference type="FunCoup" id="A0A7M7JA37">
    <property type="interactions" value="1370"/>
</dbReference>
<dbReference type="GO" id="GO:0003724">
    <property type="term" value="F:RNA helicase activity"/>
    <property type="evidence" value="ECO:0007669"/>
    <property type="project" value="UniProtKB-EC"/>
</dbReference>
<dbReference type="PANTHER" id="PTHR18934:SF119">
    <property type="entry name" value="ATP-DEPENDENT RNA HELICASE A"/>
    <property type="match status" value="1"/>
</dbReference>
<evidence type="ECO:0000256" key="2">
    <source>
        <dbReference type="ARBA" id="ARBA00008792"/>
    </source>
</evidence>
<dbReference type="GeneID" id="111245200"/>
<dbReference type="PROSITE" id="PS50137">
    <property type="entry name" value="DS_RBD"/>
    <property type="match status" value="2"/>
</dbReference>
<dbReference type="EC" id="3.6.4.13" evidence="3"/>
<evidence type="ECO:0000259" key="14">
    <source>
        <dbReference type="PROSITE" id="PS51194"/>
    </source>
</evidence>
<dbReference type="RefSeq" id="XP_022648950.1">
    <property type="nucleotide sequence ID" value="XM_022793215.1"/>
</dbReference>
<dbReference type="CTD" id="35523"/>
<evidence type="ECO:0000256" key="1">
    <source>
        <dbReference type="ARBA" id="ARBA00004123"/>
    </source>
</evidence>
<evidence type="ECO:0000313" key="15">
    <source>
        <dbReference type="EnsemblMetazoa" id="XP_022648950"/>
    </source>
</evidence>
<evidence type="ECO:0000256" key="11">
    <source>
        <dbReference type="SAM" id="MobiDB-lite"/>
    </source>
</evidence>
<evidence type="ECO:0000256" key="10">
    <source>
        <dbReference type="PROSITE-ProRule" id="PRU00266"/>
    </source>
</evidence>
<dbReference type="FunFam" id="3.30.160.20:FF:000028">
    <property type="entry name" value="ATP-dependent RNA helicase A"/>
    <property type="match status" value="1"/>
</dbReference>
<dbReference type="RefSeq" id="XP_022648951.1">
    <property type="nucleotide sequence ID" value="XM_022793216.1"/>
</dbReference>
<dbReference type="InterPro" id="IPR027417">
    <property type="entry name" value="P-loop_NTPase"/>
</dbReference>
<evidence type="ECO:0000256" key="3">
    <source>
        <dbReference type="ARBA" id="ARBA00012552"/>
    </source>
</evidence>
<dbReference type="PANTHER" id="PTHR18934">
    <property type="entry name" value="ATP-DEPENDENT RNA HELICASE"/>
    <property type="match status" value="1"/>
</dbReference>
<dbReference type="Pfam" id="PF21010">
    <property type="entry name" value="HA2_C"/>
    <property type="match status" value="1"/>
</dbReference>
<dbReference type="InterPro" id="IPR048333">
    <property type="entry name" value="HA2_WH"/>
</dbReference>
<dbReference type="Pfam" id="PF00270">
    <property type="entry name" value="DEAD"/>
    <property type="match status" value="1"/>
</dbReference>
<dbReference type="GO" id="GO:0005524">
    <property type="term" value="F:ATP binding"/>
    <property type="evidence" value="ECO:0007669"/>
    <property type="project" value="UniProtKB-KW"/>
</dbReference>
<dbReference type="CDD" id="cd18791">
    <property type="entry name" value="SF2_C_RHA"/>
    <property type="match status" value="1"/>
</dbReference>